<reference evidence="10" key="1">
    <citation type="submission" date="2021-05" db="EMBL/GenBank/DDBJ databases">
        <title>Novel Bacillus species.</title>
        <authorList>
            <person name="Liu G."/>
        </authorList>
    </citation>
    <scope>NUCLEOTIDE SEQUENCE</scope>
    <source>
        <strain evidence="10">FJAT-50051</strain>
    </source>
</reference>
<feature type="transmembrane region" description="Helical" evidence="9">
    <location>
        <begin position="433"/>
        <end position="461"/>
    </location>
</feature>
<feature type="compositionally biased region" description="Low complexity" evidence="8">
    <location>
        <begin position="520"/>
        <end position="559"/>
    </location>
</feature>
<evidence type="ECO:0000256" key="7">
    <source>
        <dbReference type="ARBA" id="ARBA00023136"/>
    </source>
</evidence>
<gene>
    <name evidence="10" type="ORF">KHB02_37430</name>
</gene>
<accession>A0A942YDW2</accession>
<dbReference type="InterPro" id="IPR018674">
    <property type="entry name" value="DUF2142_membrane"/>
</dbReference>
<feature type="transmembrane region" description="Helical" evidence="9">
    <location>
        <begin position="369"/>
        <end position="393"/>
    </location>
</feature>
<keyword evidence="4" id="KW-0808">Transferase</keyword>
<evidence type="ECO:0000313" key="10">
    <source>
        <dbReference type="EMBL" id="MBS4187058.1"/>
    </source>
</evidence>
<dbReference type="AlphaFoldDB" id="A0A942YDW2"/>
<comment type="caution">
    <text evidence="10">The sequence shown here is derived from an EMBL/GenBank/DDBJ whole genome shotgun (WGS) entry which is preliminary data.</text>
</comment>
<proteinExistence type="predicted"/>
<keyword evidence="5 9" id="KW-0812">Transmembrane</keyword>
<protein>
    <submittedName>
        <fullName evidence="10">DUF2142 domain-containing protein</fullName>
    </submittedName>
</protein>
<feature type="transmembrane region" description="Helical" evidence="9">
    <location>
        <begin position="405"/>
        <end position="421"/>
    </location>
</feature>
<feature type="region of interest" description="Disordered" evidence="8">
    <location>
        <begin position="510"/>
        <end position="559"/>
    </location>
</feature>
<feature type="transmembrane region" description="Helical" evidence="9">
    <location>
        <begin position="339"/>
        <end position="357"/>
    </location>
</feature>
<evidence type="ECO:0000256" key="1">
    <source>
        <dbReference type="ARBA" id="ARBA00004651"/>
    </source>
</evidence>
<feature type="transmembrane region" description="Helical" evidence="9">
    <location>
        <begin position="166"/>
        <end position="185"/>
    </location>
</feature>
<feature type="transmembrane region" description="Helical" evidence="9">
    <location>
        <begin position="481"/>
        <end position="504"/>
    </location>
</feature>
<evidence type="ECO:0000256" key="3">
    <source>
        <dbReference type="ARBA" id="ARBA00022676"/>
    </source>
</evidence>
<keyword evidence="2" id="KW-1003">Cell membrane</keyword>
<evidence type="ECO:0000256" key="5">
    <source>
        <dbReference type="ARBA" id="ARBA00022692"/>
    </source>
</evidence>
<sequence length="559" mass="57995">MPHRPHPLVPVWERIAVTVVTVTFGLWLVLWAVVVPPFQAPDEPAHVDAAAHLALGGGWPAPGELHVSNAIVAAQQEWSTVPSAQWSTVGELLAAHPGESATVDQMTQHPPTAYAVDALVLRAVHWGSLRWDHAVLALRLFDAVLVAPLSLLAWATVRRVTRSPRAALVAPLALFATPQLASIGASVTNDAPVLLLGGTVVWLAARLLTGDLRTRTLLALGVVTAGLVWTKGTGLPAVPFVAVVTLAAGAGTLPFAHRLGRTVTVLVVTAALGSWWWLHNLLTYHRLQPDGYAAIRPPADFPPGEGPALLHFLDVSWGTIARTFWGSPGQRAQVSIGDTLTAVLTVVALVVVVGWAFRRARGPAGSPVVAWCLAVFPALLLLLQTASSARAYLATTQVAGTQGRYVFPALLALVALSALAWRRLPRTDRGRDVLAAALAVVMPVIGIYGLGVVAAFFWNAAAAPVTAEGLSRYAERGPVPTSVVLTVAALVAVGLTASVVHVLLTSRRVGGRSGTDQGHAGPAGAEAGTAGPVTAEPGGAVPDARTGAPGAGAPDATQR</sequence>
<feature type="transmembrane region" description="Helical" evidence="9">
    <location>
        <begin position="12"/>
        <end position="34"/>
    </location>
</feature>
<dbReference type="EMBL" id="JAGYPE010000008">
    <property type="protein sequence ID" value="MBS4187058.1"/>
    <property type="molecule type" value="Genomic_DNA"/>
</dbReference>
<name>A0A942YDW2_9BACI</name>
<dbReference type="Pfam" id="PF09913">
    <property type="entry name" value="DUF2142"/>
    <property type="match status" value="1"/>
</dbReference>
<evidence type="ECO:0000256" key="8">
    <source>
        <dbReference type="SAM" id="MobiDB-lite"/>
    </source>
</evidence>
<dbReference type="GO" id="GO:0009103">
    <property type="term" value="P:lipopolysaccharide biosynthetic process"/>
    <property type="evidence" value="ECO:0007669"/>
    <property type="project" value="UniProtKB-ARBA"/>
</dbReference>
<keyword evidence="7 9" id="KW-0472">Membrane</keyword>
<dbReference type="GO" id="GO:0005886">
    <property type="term" value="C:plasma membrane"/>
    <property type="evidence" value="ECO:0007669"/>
    <property type="project" value="UniProtKB-SubCell"/>
</dbReference>
<organism evidence="10">
    <name type="scientific">Neobacillus citreus</name>
    <dbReference type="NCBI Taxonomy" id="2833578"/>
    <lineage>
        <taxon>Bacteria</taxon>
        <taxon>Bacillati</taxon>
        <taxon>Bacillota</taxon>
        <taxon>Bacilli</taxon>
        <taxon>Bacillales</taxon>
        <taxon>Bacillaceae</taxon>
        <taxon>Neobacillus</taxon>
    </lineage>
</organism>
<dbReference type="InterPro" id="IPR050297">
    <property type="entry name" value="LipidA_mod_glycosyltrf_83"/>
</dbReference>
<feature type="transmembrane region" description="Helical" evidence="9">
    <location>
        <begin position="134"/>
        <end position="154"/>
    </location>
</feature>
<keyword evidence="6 9" id="KW-1133">Transmembrane helix</keyword>
<feature type="transmembrane region" description="Helical" evidence="9">
    <location>
        <begin position="263"/>
        <end position="279"/>
    </location>
</feature>
<dbReference type="PANTHER" id="PTHR33908">
    <property type="entry name" value="MANNOSYLTRANSFERASE YKCB-RELATED"/>
    <property type="match status" value="1"/>
</dbReference>
<keyword evidence="3" id="KW-0328">Glycosyltransferase</keyword>
<evidence type="ECO:0000256" key="4">
    <source>
        <dbReference type="ARBA" id="ARBA00022679"/>
    </source>
</evidence>
<dbReference type="PANTHER" id="PTHR33908:SF11">
    <property type="entry name" value="MEMBRANE PROTEIN"/>
    <property type="match status" value="1"/>
</dbReference>
<evidence type="ECO:0000256" key="9">
    <source>
        <dbReference type="SAM" id="Phobius"/>
    </source>
</evidence>
<evidence type="ECO:0000256" key="2">
    <source>
        <dbReference type="ARBA" id="ARBA00022475"/>
    </source>
</evidence>
<dbReference type="GO" id="GO:0016763">
    <property type="term" value="F:pentosyltransferase activity"/>
    <property type="evidence" value="ECO:0007669"/>
    <property type="project" value="TreeGrafter"/>
</dbReference>
<evidence type="ECO:0000256" key="6">
    <source>
        <dbReference type="ARBA" id="ARBA00022989"/>
    </source>
</evidence>
<feature type="transmembrane region" description="Helical" evidence="9">
    <location>
        <begin position="238"/>
        <end position="256"/>
    </location>
</feature>
<comment type="subcellular location">
    <subcellularLocation>
        <location evidence="1">Cell membrane</location>
        <topology evidence="1">Multi-pass membrane protein</topology>
    </subcellularLocation>
</comment>